<organism evidence="2 3">
    <name type="scientific">Massilia aurea</name>
    <dbReference type="NCBI Taxonomy" id="373040"/>
    <lineage>
        <taxon>Bacteria</taxon>
        <taxon>Pseudomonadati</taxon>
        <taxon>Pseudomonadota</taxon>
        <taxon>Betaproteobacteria</taxon>
        <taxon>Burkholderiales</taxon>
        <taxon>Oxalobacteraceae</taxon>
        <taxon>Telluria group</taxon>
        <taxon>Massilia</taxon>
    </lineage>
</organism>
<proteinExistence type="predicted"/>
<name>A0A7W9X1C6_9BURK</name>
<keyword evidence="1" id="KW-1133">Transmembrane helix</keyword>
<dbReference type="SUPFAM" id="SSF54523">
    <property type="entry name" value="Pili subunits"/>
    <property type="match status" value="1"/>
</dbReference>
<sequence length="293" mass="30898">MSHSMPYSMRHRVQRDGGFTLVELILVIVLIGIIGGVLTMQLAPAIQSYLLISQRAGLTSQADTALRRITTEVRAAVPNSLRLNNPQCLDLVPTRDGGRYRMGPDTVNPNDAHINDAETGAAFDVLTPLNAMPTPGDAIVIGNRSPDDVYNDSNVGTVSALAGPSPNAQAGITRIMLNAPIQIPQGYDGGRFLVVPGAERVVTYVCTQGVDKVTGNGTGFLTRFSRTTPGATTCNAPAGTPAIVATRVSACSFVVYTNQGATQDSGFVQLQLTLTERGESVPLTIGTHVDNLP</sequence>
<keyword evidence="1" id="KW-0472">Membrane</keyword>
<dbReference type="AlphaFoldDB" id="A0A7W9X1C6"/>
<protein>
    <submittedName>
        <fullName evidence="2">MSHA biogenesis protein MshO</fullName>
    </submittedName>
</protein>
<evidence type="ECO:0000256" key="1">
    <source>
        <dbReference type="SAM" id="Phobius"/>
    </source>
</evidence>
<dbReference type="Proteomes" id="UP000540787">
    <property type="component" value="Unassembled WGS sequence"/>
</dbReference>
<keyword evidence="1" id="KW-0812">Transmembrane</keyword>
<dbReference type="Pfam" id="PF07963">
    <property type="entry name" value="N_methyl"/>
    <property type="match status" value="1"/>
</dbReference>
<gene>
    <name evidence="2" type="ORF">HD842_002741</name>
</gene>
<dbReference type="InterPro" id="IPR012902">
    <property type="entry name" value="N_methyl_site"/>
</dbReference>
<reference evidence="2 3" key="1">
    <citation type="submission" date="2020-08" db="EMBL/GenBank/DDBJ databases">
        <title>The Agave Microbiome: Exploring the role of microbial communities in plant adaptations to desert environments.</title>
        <authorList>
            <person name="Partida-Martinez L.P."/>
        </authorList>
    </citation>
    <scope>NUCLEOTIDE SEQUENCE [LARGE SCALE GENOMIC DNA]</scope>
    <source>
        <strain evidence="2 3">AT3.2</strain>
    </source>
</reference>
<feature type="transmembrane region" description="Helical" evidence="1">
    <location>
        <begin position="21"/>
        <end position="43"/>
    </location>
</feature>
<dbReference type="Gene3D" id="3.30.700.10">
    <property type="entry name" value="Glycoprotein, Type 4 Pilin"/>
    <property type="match status" value="1"/>
</dbReference>
<dbReference type="PROSITE" id="PS00409">
    <property type="entry name" value="PROKAR_NTER_METHYL"/>
    <property type="match status" value="1"/>
</dbReference>
<evidence type="ECO:0000313" key="2">
    <source>
        <dbReference type="EMBL" id="MBB6134599.1"/>
    </source>
</evidence>
<keyword evidence="3" id="KW-1185">Reference proteome</keyword>
<accession>A0A7W9X1C6</accession>
<evidence type="ECO:0000313" key="3">
    <source>
        <dbReference type="Proteomes" id="UP000540787"/>
    </source>
</evidence>
<dbReference type="EMBL" id="JACHBX010000002">
    <property type="protein sequence ID" value="MBB6134599.1"/>
    <property type="molecule type" value="Genomic_DNA"/>
</dbReference>
<dbReference type="InterPro" id="IPR045584">
    <property type="entry name" value="Pilin-like"/>
</dbReference>
<comment type="caution">
    <text evidence="2">The sequence shown here is derived from an EMBL/GenBank/DDBJ whole genome shotgun (WGS) entry which is preliminary data.</text>
</comment>
<dbReference type="RefSeq" id="WP_183555221.1">
    <property type="nucleotide sequence ID" value="NZ_JACHBX010000002.1"/>
</dbReference>
<dbReference type="NCBIfam" id="TIGR02532">
    <property type="entry name" value="IV_pilin_GFxxxE"/>
    <property type="match status" value="1"/>
</dbReference>